<dbReference type="VEuPathDB" id="FungiDB:BDBG_01813"/>
<organism evidence="1 2">
    <name type="scientific">Blastomyces gilchristii (strain SLH14081)</name>
    <name type="common">Blastomyces dermatitidis</name>
    <dbReference type="NCBI Taxonomy" id="559298"/>
    <lineage>
        <taxon>Eukaryota</taxon>
        <taxon>Fungi</taxon>
        <taxon>Dikarya</taxon>
        <taxon>Ascomycota</taxon>
        <taxon>Pezizomycotina</taxon>
        <taxon>Eurotiomycetes</taxon>
        <taxon>Eurotiomycetidae</taxon>
        <taxon>Onygenales</taxon>
        <taxon>Ajellomycetaceae</taxon>
        <taxon>Blastomyces</taxon>
    </lineage>
</organism>
<dbReference type="KEGG" id="bgh:BDBG_01813"/>
<dbReference type="GeneID" id="42528015"/>
<name>A0A179UBT6_BLAGS</name>
<proteinExistence type="predicted"/>
<accession>A0A179UBT6</accession>
<evidence type="ECO:0000313" key="2">
    <source>
        <dbReference type="Proteomes" id="UP000002038"/>
    </source>
</evidence>
<gene>
    <name evidence="1" type="ORF">BDBG_01813</name>
</gene>
<reference evidence="2" key="1">
    <citation type="journal article" date="2015" name="PLoS Genet.">
        <title>The dynamic genome and transcriptome of the human fungal pathogen Blastomyces and close relative Emmonsia.</title>
        <authorList>
            <person name="Munoz J.F."/>
            <person name="Gauthier G.M."/>
            <person name="Desjardins C.A."/>
            <person name="Gallo J.E."/>
            <person name="Holder J."/>
            <person name="Sullivan T.D."/>
            <person name="Marty A.J."/>
            <person name="Carmen J.C."/>
            <person name="Chen Z."/>
            <person name="Ding L."/>
            <person name="Gujja S."/>
            <person name="Magrini V."/>
            <person name="Misas E."/>
            <person name="Mitreva M."/>
            <person name="Priest M."/>
            <person name="Saif S."/>
            <person name="Whiston E.A."/>
            <person name="Young S."/>
            <person name="Zeng Q."/>
            <person name="Goldman W.E."/>
            <person name="Mardis E.R."/>
            <person name="Taylor J.W."/>
            <person name="McEwen J.G."/>
            <person name="Clay O.K."/>
            <person name="Klein B.S."/>
            <person name="Cuomo C.A."/>
        </authorList>
    </citation>
    <scope>NUCLEOTIDE SEQUENCE [LARGE SCALE GENOMIC DNA]</scope>
    <source>
        <strain evidence="2">SLH14081</strain>
    </source>
</reference>
<keyword evidence="2" id="KW-1185">Reference proteome</keyword>
<dbReference type="EMBL" id="GG657450">
    <property type="protein sequence ID" value="OAT05414.1"/>
    <property type="molecule type" value="Genomic_DNA"/>
</dbReference>
<protein>
    <submittedName>
        <fullName evidence="1">Uncharacterized protein</fullName>
    </submittedName>
</protein>
<dbReference type="RefSeq" id="XP_031576709.1">
    <property type="nucleotide sequence ID" value="XM_031720499.1"/>
</dbReference>
<dbReference type="AlphaFoldDB" id="A0A179UBT6"/>
<evidence type="ECO:0000313" key="1">
    <source>
        <dbReference type="EMBL" id="OAT05414.1"/>
    </source>
</evidence>
<dbReference type="Proteomes" id="UP000002038">
    <property type="component" value="Unassembled WGS sequence"/>
</dbReference>
<sequence>MAMCQIINRPHRTATVAIFSIVSCIICKTWKREKDRVAGFLRGVKCVRRFRLEHRDIAKPPRDRSLDPCQDAQSIATQAECNMECDSWLRAKPNTATISISGSKCGRGGGGTGGCGSTAIMPWPW</sequence>